<gene>
    <name evidence="9" type="ORF">EBH_0033470</name>
</gene>
<keyword evidence="3" id="KW-0732">Signal</keyword>
<evidence type="ECO:0000313" key="9">
    <source>
        <dbReference type="EMBL" id="CDJ47010.1"/>
    </source>
</evidence>
<keyword evidence="6" id="KW-0325">Glycoprotein</keyword>
<keyword evidence="10" id="KW-1185">Reference proteome</keyword>
<accession>U6LGV7</accession>
<keyword evidence="4" id="KW-0378">Hydrolase</keyword>
<dbReference type="GO" id="GO:0016020">
    <property type="term" value="C:membrane"/>
    <property type="evidence" value="ECO:0007669"/>
    <property type="project" value="UniProtKB-SubCell"/>
</dbReference>
<reference evidence="9" key="1">
    <citation type="submission" date="2013-10" db="EMBL/GenBank/DDBJ databases">
        <title>Genomic analysis of the causative agents of coccidiosis in chickens.</title>
        <authorList>
            <person name="Reid A.J."/>
            <person name="Blake D."/>
            <person name="Billington K."/>
            <person name="Browne H."/>
            <person name="Dunn M."/>
            <person name="Hung S."/>
            <person name="Kawahara F."/>
            <person name="Miranda-Saavedra D."/>
            <person name="Mourier T."/>
            <person name="Nagra H."/>
            <person name="Otto T.D."/>
            <person name="Rawlings N."/>
            <person name="Sanchez A."/>
            <person name="Sanders M."/>
            <person name="Subramaniam C."/>
            <person name="Tay Y."/>
            <person name="Dear P."/>
            <person name="Doerig C."/>
            <person name="Gruber A."/>
            <person name="Parkinson J."/>
            <person name="Shirley M."/>
            <person name="Wan K.L."/>
            <person name="Berriman M."/>
            <person name="Tomley F."/>
            <person name="Pain A."/>
        </authorList>
    </citation>
    <scope>NUCLEOTIDE SEQUENCE [LARGE SCALE GENOMIC DNA]</scope>
    <source>
        <strain evidence="9">Houghton</strain>
    </source>
</reference>
<dbReference type="EMBL" id="HG710572">
    <property type="protein sequence ID" value="CDJ47010.1"/>
    <property type="molecule type" value="Genomic_DNA"/>
</dbReference>
<evidence type="ECO:0000313" key="10">
    <source>
        <dbReference type="Proteomes" id="UP000030750"/>
    </source>
</evidence>
<dbReference type="SUPFAM" id="SSF49899">
    <property type="entry name" value="Concanavalin A-like lectins/glucanases"/>
    <property type="match status" value="1"/>
</dbReference>
<dbReference type="Pfam" id="PF26113">
    <property type="entry name" value="GH16_XgeA"/>
    <property type="match status" value="1"/>
</dbReference>
<protein>
    <submittedName>
        <fullName evidence="9">PAN domain-containing protein, putative</fullName>
    </submittedName>
</protein>
<evidence type="ECO:0000256" key="5">
    <source>
        <dbReference type="ARBA" id="ARBA00023136"/>
    </source>
</evidence>
<evidence type="ECO:0000256" key="7">
    <source>
        <dbReference type="ARBA" id="ARBA00023295"/>
    </source>
</evidence>
<dbReference type="PANTHER" id="PTHR10963:SF58">
    <property type="entry name" value="ENDO-1,3(4)-BETA-GLUCANASE XGEA"/>
    <property type="match status" value="1"/>
</dbReference>
<sequence>MPTGCGTWPAYWTVGWDPWPDTGEIDIIEGANKQDHAHSALHTKKGCVMPSDTSKFNGYWSPIASGVALDCWVQATSDNTGCSIESYEDAYGEPLNRKGGGYYVMQLHHSKYIRIWFFARTEAPSDLTSGQPLPDLWTKTPLAYFTFGSNCNGAEFFKEQRIVINTTLCGGYAGWNFTYANGCPGNGLSDCETFVRNNPQQFREAYWEIQSVKVYRRQGQSCQTVTTPTTSAPITTTFSYPSWEDFWTTTGSSNDSNNGDSSGGIDGGGSGSGDGSSGSGDGSSTITSTSTAAADNDDGGWGNWWPWPSEGGAPGPCWLGLLLLLFMAVLQGAGGSR</sequence>
<evidence type="ECO:0000256" key="2">
    <source>
        <dbReference type="ARBA" id="ARBA00006865"/>
    </source>
</evidence>
<organism evidence="9 10">
    <name type="scientific">Eimeria brunetti</name>
    <dbReference type="NCBI Taxonomy" id="51314"/>
    <lineage>
        <taxon>Eukaryota</taxon>
        <taxon>Sar</taxon>
        <taxon>Alveolata</taxon>
        <taxon>Apicomplexa</taxon>
        <taxon>Conoidasida</taxon>
        <taxon>Coccidia</taxon>
        <taxon>Eucoccidiorida</taxon>
        <taxon>Eimeriorina</taxon>
        <taxon>Eimeriidae</taxon>
        <taxon>Eimeria</taxon>
    </lineage>
</organism>
<name>U6LGV7_9EIME</name>
<feature type="region of interest" description="Disordered" evidence="8">
    <location>
        <begin position="249"/>
        <end position="308"/>
    </location>
</feature>
<evidence type="ECO:0000256" key="3">
    <source>
        <dbReference type="ARBA" id="ARBA00022729"/>
    </source>
</evidence>
<dbReference type="OrthoDB" id="426982at2759"/>
<evidence type="ECO:0000256" key="4">
    <source>
        <dbReference type="ARBA" id="ARBA00022801"/>
    </source>
</evidence>
<reference evidence="9" key="2">
    <citation type="submission" date="2013-10" db="EMBL/GenBank/DDBJ databases">
        <authorList>
            <person name="Aslett M."/>
        </authorList>
    </citation>
    <scope>NUCLEOTIDE SEQUENCE [LARGE SCALE GENOMIC DNA]</scope>
    <source>
        <strain evidence="9">Houghton</strain>
    </source>
</reference>
<feature type="compositionally biased region" description="Low complexity" evidence="8">
    <location>
        <begin position="282"/>
        <end position="294"/>
    </location>
</feature>
<dbReference type="Gene3D" id="2.60.120.200">
    <property type="match status" value="1"/>
</dbReference>
<dbReference type="InterPro" id="IPR013320">
    <property type="entry name" value="ConA-like_dom_sf"/>
</dbReference>
<feature type="compositionally biased region" description="Gly residues" evidence="8">
    <location>
        <begin position="261"/>
        <end position="281"/>
    </location>
</feature>
<evidence type="ECO:0000256" key="1">
    <source>
        <dbReference type="ARBA" id="ARBA00004370"/>
    </source>
</evidence>
<feature type="compositionally biased region" description="Low complexity" evidence="8">
    <location>
        <begin position="249"/>
        <end position="260"/>
    </location>
</feature>
<keyword evidence="7" id="KW-0326">Glycosidase</keyword>
<dbReference type="GO" id="GO:0009251">
    <property type="term" value="P:glucan catabolic process"/>
    <property type="evidence" value="ECO:0007669"/>
    <property type="project" value="TreeGrafter"/>
</dbReference>
<comment type="similarity">
    <text evidence="2">Belongs to the glycosyl hydrolase 16 family.</text>
</comment>
<proteinExistence type="inferred from homology"/>
<dbReference type="AlphaFoldDB" id="U6LGV7"/>
<dbReference type="Proteomes" id="UP000030750">
    <property type="component" value="Unassembled WGS sequence"/>
</dbReference>
<dbReference type="GO" id="GO:0016798">
    <property type="term" value="F:hydrolase activity, acting on glycosyl bonds"/>
    <property type="evidence" value="ECO:0007669"/>
    <property type="project" value="UniProtKB-KW"/>
</dbReference>
<dbReference type="VEuPathDB" id="ToxoDB:EBH_0033470"/>
<keyword evidence="5" id="KW-0472">Membrane</keyword>
<dbReference type="InterPro" id="IPR050546">
    <property type="entry name" value="Glycosyl_Hydrlase_16"/>
</dbReference>
<comment type="subcellular location">
    <subcellularLocation>
        <location evidence="1">Membrane</location>
    </subcellularLocation>
</comment>
<dbReference type="PANTHER" id="PTHR10963">
    <property type="entry name" value="GLYCOSYL HYDROLASE-RELATED"/>
    <property type="match status" value="1"/>
</dbReference>
<evidence type="ECO:0000256" key="8">
    <source>
        <dbReference type="SAM" id="MobiDB-lite"/>
    </source>
</evidence>
<evidence type="ECO:0000256" key="6">
    <source>
        <dbReference type="ARBA" id="ARBA00023180"/>
    </source>
</evidence>